<organism evidence="1 2">
    <name type="scientific">Nesterenkonia halobia</name>
    <dbReference type="NCBI Taxonomy" id="37922"/>
    <lineage>
        <taxon>Bacteria</taxon>
        <taxon>Bacillati</taxon>
        <taxon>Actinomycetota</taxon>
        <taxon>Actinomycetes</taxon>
        <taxon>Micrococcales</taxon>
        <taxon>Micrococcaceae</taxon>
        <taxon>Nesterenkonia</taxon>
    </lineage>
</organism>
<keyword evidence="2" id="KW-1185">Reference proteome</keyword>
<proteinExistence type="predicted"/>
<comment type="caution">
    <text evidence="1">The sequence shown here is derived from an EMBL/GenBank/DDBJ whole genome shotgun (WGS) entry which is preliminary data.</text>
</comment>
<reference evidence="2" key="1">
    <citation type="journal article" date="2019" name="Int. J. Syst. Evol. Microbiol.">
        <title>The Global Catalogue of Microorganisms (GCM) 10K type strain sequencing project: providing services to taxonomists for standard genome sequencing and annotation.</title>
        <authorList>
            <consortium name="The Broad Institute Genomics Platform"/>
            <consortium name="The Broad Institute Genome Sequencing Center for Infectious Disease"/>
            <person name="Wu L."/>
            <person name="Ma J."/>
        </authorList>
    </citation>
    <scope>NUCLEOTIDE SEQUENCE [LARGE SCALE GENOMIC DNA]</scope>
    <source>
        <strain evidence="2">JCM 11483</strain>
    </source>
</reference>
<accession>A0ABP6RD91</accession>
<name>A0ABP6RD91_9MICC</name>
<dbReference type="Proteomes" id="UP001501736">
    <property type="component" value="Unassembled WGS sequence"/>
</dbReference>
<evidence type="ECO:0000313" key="2">
    <source>
        <dbReference type="Proteomes" id="UP001501736"/>
    </source>
</evidence>
<evidence type="ECO:0000313" key="1">
    <source>
        <dbReference type="EMBL" id="GAA3283320.1"/>
    </source>
</evidence>
<protein>
    <submittedName>
        <fullName evidence="1">Uncharacterized protein</fullName>
    </submittedName>
</protein>
<dbReference type="EMBL" id="BAAAYG010000004">
    <property type="protein sequence ID" value="GAA3283320.1"/>
    <property type="molecule type" value="Genomic_DNA"/>
</dbReference>
<gene>
    <name evidence="1" type="ORF">GCM10020260_11890</name>
</gene>
<sequence length="58" mass="6305">MNSDLRQLGFQRLDDPVALGVDSCRVGLVIGIDAVMLCSSVFAHGHEAFGVWLIRFAT</sequence>